<dbReference type="Proteomes" id="UP000501168">
    <property type="component" value="Chromosome"/>
</dbReference>
<gene>
    <name evidence="1" type="ORF">IPMB12_09125</name>
</gene>
<dbReference type="KEGG" id="orb:IPMB12_09125"/>
<dbReference type="AlphaFoldDB" id="A0A6G9IDB1"/>
<dbReference type="InterPro" id="IPR015996">
    <property type="entry name" value="UCP028451"/>
</dbReference>
<dbReference type="EMBL" id="CP050253">
    <property type="protein sequence ID" value="QIQ21827.1"/>
    <property type="molecule type" value="Genomic_DNA"/>
</dbReference>
<evidence type="ECO:0000313" key="1">
    <source>
        <dbReference type="EMBL" id="QIQ21827.1"/>
    </source>
</evidence>
<keyword evidence="2" id="KW-1185">Reference proteome</keyword>
<dbReference type="InterPro" id="IPR012808">
    <property type="entry name" value="CHP02453"/>
</dbReference>
<dbReference type="RefSeq" id="WP_166917019.1">
    <property type="nucleotide sequence ID" value="NZ_CP050253.1"/>
</dbReference>
<sequence>MKTKFTGFSQEGLNFLQTVRLKNDKEWFEEHRPVYEKRVLEPFKLLVEELTPCMLKIDQWFETKPAVNKTISRIHRDTRFSNDKTRYRDRFWLTFKRPSKDWKESPAYFFEIGPDAYRYGLGYYCTSKETMDIFRKEINRDPEAFLNVAKSCKKPFELVGESYKRPLIKEQPTEIATWYNRKSFAVMVTSHQVEETFSPDLVKRLTKGFQQLVPLYDYLMRVEIIKNIPE</sequence>
<dbReference type="PIRSF" id="PIRSF028451">
    <property type="entry name" value="UCP028451"/>
    <property type="match status" value="1"/>
</dbReference>
<reference evidence="1 2" key="1">
    <citation type="submission" date="2020-03" db="EMBL/GenBank/DDBJ databases">
        <title>Complete genome sequence of Orbus sp. IPMB12 (BCRC 80908).</title>
        <authorList>
            <person name="Lo W.-S."/>
            <person name="Chang T.-H."/>
            <person name="Kuo C.-H."/>
        </authorList>
    </citation>
    <scope>NUCLEOTIDE SEQUENCE [LARGE SCALE GENOMIC DNA]</scope>
    <source>
        <strain evidence="1 2">IPMB12</strain>
    </source>
</reference>
<dbReference type="NCBIfam" id="TIGR02453">
    <property type="entry name" value="TIGR02453 family protein"/>
    <property type="match status" value="1"/>
</dbReference>
<dbReference type="PANTHER" id="PTHR36452:SF1">
    <property type="entry name" value="DUF2461 DOMAIN-CONTAINING PROTEIN"/>
    <property type="match status" value="1"/>
</dbReference>
<name>A0A6G9IDB1_9GAMM</name>
<dbReference type="Pfam" id="PF09365">
    <property type="entry name" value="DUF2461"/>
    <property type="match status" value="1"/>
</dbReference>
<evidence type="ECO:0000313" key="2">
    <source>
        <dbReference type="Proteomes" id="UP000501168"/>
    </source>
</evidence>
<protein>
    <submittedName>
        <fullName evidence="1">DUF2461 domain-containing protein</fullName>
    </submittedName>
</protein>
<accession>A0A6G9IDB1</accession>
<proteinExistence type="predicted"/>
<dbReference type="InParanoid" id="A0A6G9IDB1"/>
<organism evidence="1 2">
    <name type="scientific">Zophobihabitans entericus</name>
    <dbReference type="NCBI Taxonomy" id="1635327"/>
    <lineage>
        <taxon>Bacteria</taxon>
        <taxon>Pseudomonadati</taxon>
        <taxon>Pseudomonadota</taxon>
        <taxon>Gammaproteobacteria</taxon>
        <taxon>Orbales</taxon>
        <taxon>Orbaceae</taxon>
        <taxon>Zophobihabitans</taxon>
    </lineage>
</organism>
<dbReference type="PANTHER" id="PTHR36452">
    <property type="entry name" value="CHROMOSOME 12, WHOLE GENOME SHOTGUN SEQUENCE"/>
    <property type="match status" value="1"/>
</dbReference>